<evidence type="ECO:0000259" key="2">
    <source>
        <dbReference type="Pfam" id="PF00768"/>
    </source>
</evidence>
<gene>
    <name evidence="3" type="ORF">KV395_00895</name>
</gene>
<protein>
    <submittedName>
        <fullName evidence="3">D-alanyl-D-alanine carboxypeptidase</fullName>
    </submittedName>
</protein>
<keyword evidence="3" id="KW-0645">Protease</keyword>
<keyword evidence="3" id="KW-0121">Carboxypeptidase</keyword>
<name>A0ABY7XII0_MICLT</name>
<accession>A0ABY7XII0</accession>
<dbReference type="SUPFAM" id="SSF56601">
    <property type="entry name" value="beta-lactamase/transpeptidase-like"/>
    <property type="match status" value="1"/>
</dbReference>
<feature type="region of interest" description="Disordered" evidence="1">
    <location>
        <begin position="84"/>
        <end position="104"/>
    </location>
</feature>
<dbReference type="Gene3D" id="3.40.710.10">
    <property type="entry name" value="DD-peptidase/beta-lactamase superfamily"/>
    <property type="match status" value="1"/>
</dbReference>
<keyword evidence="3" id="KW-0378">Hydrolase</keyword>
<dbReference type="GO" id="GO:0004180">
    <property type="term" value="F:carboxypeptidase activity"/>
    <property type="evidence" value="ECO:0007669"/>
    <property type="project" value="UniProtKB-KW"/>
</dbReference>
<evidence type="ECO:0000256" key="1">
    <source>
        <dbReference type="SAM" id="MobiDB-lite"/>
    </source>
</evidence>
<evidence type="ECO:0000313" key="3">
    <source>
        <dbReference type="EMBL" id="WDM41910.1"/>
    </source>
</evidence>
<reference evidence="3 4" key="1">
    <citation type="submission" date="2021-06" db="EMBL/GenBank/DDBJ databases">
        <title>Genome-based taxonomic framework of Microbacterium strains isolated from marine environment, the description of four new species and reclassification of four preexisting species.</title>
        <authorList>
            <person name="Lee S.D."/>
            <person name="Kim S.-M."/>
            <person name="Byeon Y.-S."/>
            <person name="Yang H.L."/>
            <person name="Kim I.S."/>
        </authorList>
    </citation>
    <scope>NUCLEOTIDE SEQUENCE [LARGE SCALE GENOMIC DNA]</scope>
    <source>
        <strain evidence="3 4">KACC 14465</strain>
    </source>
</reference>
<organism evidence="3 4">
    <name type="scientific">Microbacterium luteolum</name>
    <name type="common">Aureobacterium luteolum</name>
    <dbReference type="NCBI Taxonomy" id="69367"/>
    <lineage>
        <taxon>Bacteria</taxon>
        <taxon>Bacillati</taxon>
        <taxon>Actinomycetota</taxon>
        <taxon>Actinomycetes</taxon>
        <taxon>Micrococcales</taxon>
        <taxon>Microbacteriaceae</taxon>
        <taxon>Microbacterium</taxon>
    </lineage>
</organism>
<keyword evidence="4" id="KW-1185">Reference proteome</keyword>
<feature type="compositionally biased region" description="Low complexity" evidence="1">
    <location>
        <begin position="92"/>
        <end position="104"/>
    </location>
</feature>
<dbReference type="Pfam" id="PF00768">
    <property type="entry name" value="Peptidase_S11"/>
    <property type="match status" value="1"/>
</dbReference>
<dbReference type="InterPro" id="IPR001967">
    <property type="entry name" value="Peptidase_S11_N"/>
</dbReference>
<evidence type="ECO:0000313" key="4">
    <source>
        <dbReference type="Proteomes" id="UP001215097"/>
    </source>
</evidence>
<sequence>MTPSDPADEATGVLGDGVPTDASPDADRAAFPFGTDAATRTPDQASAFATDALFAGDAPPPSSTHTSPLAASAVAVDALFTADASRPRTSSTEAAAEVAPTETAPAETVAAAEVTAAETVALTETAPAETVAADSAVAVAEPPLFKPRVDAPTTTLPAETATVPEPPAQWADEAATATALTWVDSSAVAQHTTVATLDEDAEDEQADGLLRDANLRPAIARPGLLVPLGVLAGLIAAYAGTTLLWPLHEVPPTVQAIEFDTIPAPAATLTWPAQGSAAVGVAGVSSAASTPDAASIASITKVVTSLMVLDRMPLAVGEQGPEFSFDSDDEDEYWEYRSSDQSALDVPVDGVLTEYQMLQGTLMGSANNYIDRLASEIWGSDEQFANAAAVWLRERGLGGITVVTPSGFDEGNVATPDALLKLGEWAMKNPVFAEIVGTPSVDLPGAGTVINTNGMLVDPGVVGIKTGSLVGWNLLTAKELAIGDTTVHLYAAVLNQADDEQRLAATRALFAETEAALQTQAPAVEKGTVVGEVTTLWGEKVEVVTDDDAHVVLWNGALSTATAEFDLGDEREDNGTVGTLTTSGPVDSVTTPLVLAEDIEGPSPWWRLTHPLQLLGIHSDKP</sequence>
<feature type="region of interest" description="Disordered" evidence="1">
    <location>
        <begin position="1"/>
        <end position="42"/>
    </location>
</feature>
<feature type="domain" description="Peptidase S11 D-alanyl-D-alanine carboxypeptidase A N-terminal" evidence="2">
    <location>
        <begin position="294"/>
        <end position="467"/>
    </location>
</feature>
<dbReference type="RefSeq" id="WP_282215761.1">
    <property type="nucleotide sequence ID" value="NZ_BAAAUN010000001.1"/>
</dbReference>
<proteinExistence type="predicted"/>
<dbReference type="EMBL" id="CP078075">
    <property type="protein sequence ID" value="WDM41910.1"/>
    <property type="molecule type" value="Genomic_DNA"/>
</dbReference>
<dbReference type="InterPro" id="IPR012338">
    <property type="entry name" value="Beta-lactam/transpept-like"/>
</dbReference>
<dbReference type="Proteomes" id="UP001215097">
    <property type="component" value="Chromosome"/>
</dbReference>